<dbReference type="AlphaFoldDB" id="A0A381FNH8"/>
<dbReference type="EMBL" id="UFVR01000004">
    <property type="protein sequence ID" value="SUX48119.1"/>
    <property type="molecule type" value="Genomic_DNA"/>
</dbReference>
<accession>A0A381FNH8</accession>
<reference evidence="1 2" key="1">
    <citation type="submission" date="2018-06" db="EMBL/GenBank/DDBJ databases">
        <authorList>
            <consortium name="Pathogen Informatics"/>
            <person name="Doyle S."/>
        </authorList>
    </citation>
    <scope>NUCLEOTIDE SEQUENCE [LARGE SCALE GENOMIC DNA]</scope>
    <source>
        <strain evidence="1 2">NCTC13532</strain>
    </source>
</reference>
<evidence type="ECO:0000313" key="1">
    <source>
        <dbReference type="EMBL" id="SUX48119.1"/>
    </source>
</evidence>
<gene>
    <name evidence="1" type="ORF">NCTC13532_03722</name>
</gene>
<evidence type="ECO:0000313" key="2">
    <source>
        <dbReference type="Proteomes" id="UP000254282"/>
    </source>
</evidence>
<protein>
    <submittedName>
        <fullName evidence="1">Uncharacterized protein</fullName>
    </submittedName>
</protein>
<dbReference type="Proteomes" id="UP000254282">
    <property type="component" value="Unassembled WGS sequence"/>
</dbReference>
<proteinExistence type="predicted"/>
<name>A0A381FNH8_9FLAO</name>
<organism evidence="1 2">
    <name type="scientific">Chryseobacterium indoltheticum</name>
    <dbReference type="NCBI Taxonomy" id="254"/>
    <lineage>
        <taxon>Bacteria</taxon>
        <taxon>Pseudomonadati</taxon>
        <taxon>Bacteroidota</taxon>
        <taxon>Flavobacteriia</taxon>
        <taxon>Flavobacteriales</taxon>
        <taxon>Weeksellaceae</taxon>
        <taxon>Chryseobacterium group</taxon>
        <taxon>Chryseobacterium</taxon>
    </lineage>
</organism>
<sequence length="38" mass="4326">MMRKKCAEFITTYKTQLINLSVIFTELKGSVTGALNQF</sequence>